<dbReference type="Gene3D" id="3.40.50.10140">
    <property type="entry name" value="Toll/interleukin-1 receptor homology (TIR) domain"/>
    <property type="match status" value="1"/>
</dbReference>
<dbReference type="SMART" id="SM00255">
    <property type="entry name" value="TIR"/>
    <property type="match status" value="1"/>
</dbReference>
<dbReference type="EMBL" id="CP039345">
    <property type="protein sequence ID" value="QCD79413.1"/>
    <property type="molecule type" value="Genomic_DNA"/>
</dbReference>
<evidence type="ECO:0000313" key="3">
    <source>
        <dbReference type="EMBL" id="QCD79413.1"/>
    </source>
</evidence>
<dbReference type="InterPro" id="IPR035897">
    <property type="entry name" value="Toll_tir_struct_dom_sf"/>
</dbReference>
<dbReference type="PROSITE" id="PS50104">
    <property type="entry name" value="TIR"/>
    <property type="match status" value="1"/>
</dbReference>
<dbReference type="PANTHER" id="PTHR32009:SF159">
    <property type="entry name" value="TIR DOMAIN-CONTAINING PROTEIN"/>
    <property type="match status" value="1"/>
</dbReference>
<protein>
    <recommendedName>
        <fullName evidence="2">TIR domain-containing protein</fullName>
    </recommendedName>
</protein>
<evidence type="ECO:0000313" key="4">
    <source>
        <dbReference type="Proteomes" id="UP000501690"/>
    </source>
</evidence>
<keyword evidence="4" id="KW-1185">Reference proteome</keyword>
<dbReference type="AlphaFoldDB" id="A0A4D6KS82"/>
<organism evidence="3 4">
    <name type="scientific">Vigna unguiculata</name>
    <name type="common">Cowpea</name>
    <dbReference type="NCBI Taxonomy" id="3917"/>
    <lineage>
        <taxon>Eukaryota</taxon>
        <taxon>Viridiplantae</taxon>
        <taxon>Streptophyta</taxon>
        <taxon>Embryophyta</taxon>
        <taxon>Tracheophyta</taxon>
        <taxon>Spermatophyta</taxon>
        <taxon>Magnoliopsida</taxon>
        <taxon>eudicotyledons</taxon>
        <taxon>Gunneridae</taxon>
        <taxon>Pentapetalae</taxon>
        <taxon>rosids</taxon>
        <taxon>fabids</taxon>
        <taxon>Fabales</taxon>
        <taxon>Fabaceae</taxon>
        <taxon>Papilionoideae</taxon>
        <taxon>50 kb inversion clade</taxon>
        <taxon>NPAAA clade</taxon>
        <taxon>indigoferoid/millettioid clade</taxon>
        <taxon>Phaseoleae</taxon>
        <taxon>Vigna</taxon>
    </lineage>
</organism>
<feature type="domain" description="TIR" evidence="2">
    <location>
        <begin position="19"/>
        <end position="109"/>
    </location>
</feature>
<evidence type="ECO:0000256" key="1">
    <source>
        <dbReference type="ARBA" id="ARBA00023027"/>
    </source>
</evidence>
<dbReference type="PANTHER" id="PTHR32009">
    <property type="entry name" value="TMV RESISTANCE PROTEIN N-LIKE"/>
    <property type="match status" value="1"/>
</dbReference>
<evidence type="ECO:0000259" key="2">
    <source>
        <dbReference type="PROSITE" id="PS50104"/>
    </source>
</evidence>
<keyword evidence="1" id="KW-0520">NAD</keyword>
<dbReference type="SUPFAM" id="SSF52200">
    <property type="entry name" value="Toll/Interleukin receptor TIR domain"/>
    <property type="match status" value="1"/>
</dbReference>
<dbReference type="InterPro" id="IPR000157">
    <property type="entry name" value="TIR_dom"/>
</dbReference>
<gene>
    <name evidence="3" type="ORF">DEO72_LG1g3054</name>
</gene>
<sequence>MVEQKIMSVVPSSSESSTKECDVFISYQGKDTRKNFSSHLYEALMQKEVETCEDEDIEKCDEISAALMKAIEDSRVSIVVFSKNYGSSKWCLSELIKIMDCKKLVTNNF</sequence>
<dbReference type="Pfam" id="PF01582">
    <property type="entry name" value="TIR"/>
    <property type="match status" value="1"/>
</dbReference>
<dbReference type="GO" id="GO:0007165">
    <property type="term" value="P:signal transduction"/>
    <property type="evidence" value="ECO:0007669"/>
    <property type="project" value="InterPro"/>
</dbReference>
<reference evidence="3 4" key="1">
    <citation type="submission" date="2019-04" db="EMBL/GenBank/DDBJ databases">
        <title>An improved genome assembly and genetic linkage map for asparagus bean, Vigna unguiculata ssp. sesquipedialis.</title>
        <authorList>
            <person name="Xia Q."/>
            <person name="Zhang R."/>
            <person name="Dong Y."/>
        </authorList>
    </citation>
    <scope>NUCLEOTIDE SEQUENCE [LARGE SCALE GENOMIC DNA]</scope>
    <source>
        <tissue evidence="3">Leaf</tissue>
    </source>
</reference>
<accession>A0A4D6KS82</accession>
<proteinExistence type="predicted"/>
<name>A0A4D6KS82_VIGUN</name>
<dbReference type="Proteomes" id="UP000501690">
    <property type="component" value="Linkage Group LG1"/>
</dbReference>